<dbReference type="Gene3D" id="3.40.50.150">
    <property type="entry name" value="Vaccinia Virus protein VP39"/>
    <property type="match status" value="1"/>
</dbReference>
<name>A0A8J3PPU6_9ACTN</name>
<dbReference type="InterPro" id="IPR013216">
    <property type="entry name" value="Methyltransf_11"/>
</dbReference>
<accession>A0A8J3PPU6</accession>
<protein>
    <recommendedName>
        <fullName evidence="1">BON domain-containing protein</fullName>
    </recommendedName>
</protein>
<dbReference type="InterPro" id="IPR029063">
    <property type="entry name" value="SAM-dependent_MTases_sf"/>
</dbReference>
<dbReference type="Proteomes" id="UP000653674">
    <property type="component" value="Unassembled WGS sequence"/>
</dbReference>
<dbReference type="SUPFAM" id="SSF53335">
    <property type="entry name" value="S-adenosyl-L-methionine-dependent methyltransferases"/>
    <property type="match status" value="1"/>
</dbReference>
<proteinExistence type="predicted"/>
<dbReference type="AlphaFoldDB" id="A0A8J3PPU6"/>
<dbReference type="Pfam" id="PF08241">
    <property type="entry name" value="Methyltransf_11"/>
    <property type="match status" value="1"/>
</dbReference>
<dbReference type="GO" id="GO:0008757">
    <property type="term" value="F:S-adenosylmethionine-dependent methyltransferase activity"/>
    <property type="evidence" value="ECO:0007669"/>
    <property type="project" value="InterPro"/>
</dbReference>
<gene>
    <name evidence="2" type="ORF">Pfl04_46820</name>
</gene>
<dbReference type="InterPro" id="IPR007055">
    <property type="entry name" value="BON_dom"/>
</dbReference>
<sequence>MTWNGGAAPYGRRRMAALDRQLTEAARDLLAHDDRLCGLAVDVRFDGAVAHLTGDVPDGKALLLVRRLIGRLDGVLAVWSRVRVGGRAPVVLDIGSGDIKQYPDNLGVDLRPASGVDVRANLAHGLPFADACVDVIFAVHILEHLIDFLPLVDECHRVLRPDGVLHILSPWWRYVNAVADPTHVRLLDVQTIKGIAERPGSSLRWYPLHAGCDGASIFGDLTPLGEHDERPDEVHLARFFE</sequence>
<dbReference type="PROSITE" id="PS50914">
    <property type="entry name" value="BON"/>
    <property type="match status" value="1"/>
</dbReference>
<comment type="caution">
    <text evidence="2">The sequence shown here is derived from an EMBL/GenBank/DDBJ whole genome shotgun (WGS) entry which is preliminary data.</text>
</comment>
<evidence type="ECO:0000313" key="2">
    <source>
        <dbReference type="EMBL" id="GIG76278.1"/>
    </source>
</evidence>
<dbReference type="EMBL" id="BONU01000049">
    <property type="protein sequence ID" value="GIG76278.1"/>
    <property type="molecule type" value="Genomic_DNA"/>
</dbReference>
<evidence type="ECO:0000259" key="1">
    <source>
        <dbReference type="PROSITE" id="PS50914"/>
    </source>
</evidence>
<keyword evidence="3" id="KW-1185">Reference proteome</keyword>
<dbReference type="RefSeq" id="WP_168078908.1">
    <property type="nucleotide sequence ID" value="NZ_BAAAQJ010000006.1"/>
</dbReference>
<feature type="domain" description="BON" evidence="1">
    <location>
        <begin position="18"/>
        <end position="86"/>
    </location>
</feature>
<evidence type="ECO:0000313" key="3">
    <source>
        <dbReference type="Proteomes" id="UP000653674"/>
    </source>
</evidence>
<organism evidence="2 3">
    <name type="scientific">Planosporangium flavigriseum</name>
    <dbReference type="NCBI Taxonomy" id="373681"/>
    <lineage>
        <taxon>Bacteria</taxon>
        <taxon>Bacillati</taxon>
        <taxon>Actinomycetota</taxon>
        <taxon>Actinomycetes</taxon>
        <taxon>Micromonosporales</taxon>
        <taxon>Micromonosporaceae</taxon>
        <taxon>Planosporangium</taxon>
    </lineage>
</organism>
<reference evidence="2" key="1">
    <citation type="submission" date="2021-01" db="EMBL/GenBank/DDBJ databases">
        <title>Whole genome shotgun sequence of Planosporangium flavigriseum NBRC 105377.</title>
        <authorList>
            <person name="Komaki H."/>
            <person name="Tamura T."/>
        </authorList>
    </citation>
    <scope>NUCLEOTIDE SEQUENCE</scope>
    <source>
        <strain evidence="2">NBRC 105377</strain>
    </source>
</reference>